<name>A0ABS9IEQ1_9FLAO</name>
<dbReference type="CDD" id="cd04301">
    <property type="entry name" value="NAT_SF"/>
    <property type="match status" value="1"/>
</dbReference>
<gene>
    <name evidence="2" type="ORF">L3X39_00050</name>
</gene>
<accession>A0ABS9IEQ1</accession>
<organism evidence="2 3">
    <name type="scientific">Flaviramulus multivorans</name>
    <dbReference type="NCBI Taxonomy" id="1304750"/>
    <lineage>
        <taxon>Bacteria</taxon>
        <taxon>Pseudomonadati</taxon>
        <taxon>Bacteroidota</taxon>
        <taxon>Flavobacteriia</taxon>
        <taxon>Flavobacteriales</taxon>
        <taxon>Flavobacteriaceae</taxon>
        <taxon>Flaviramulus</taxon>
    </lineage>
</organism>
<feature type="domain" description="N-acetyltransferase" evidence="1">
    <location>
        <begin position="1"/>
        <end position="154"/>
    </location>
</feature>
<dbReference type="EMBL" id="JAKKDV010000001">
    <property type="protein sequence ID" value="MCF7559011.1"/>
    <property type="molecule type" value="Genomic_DNA"/>
</dbReference>
<protein>
    <submittedName>
        <fullName evidence="2">GNAT family N-acetyltransferase</fullName>
    </submittedName>
</protein>
<keyword evidence="3" id="KW-1185">Reference proteome</keyword>
<dbReference type="PROSITE" id="PS51186">
    <property type="entry name" value="GNAT"/>
    <property type="match status" value="1"/>
</dbReference>
<sequence>MEIKNLSQTPFNIIVDCFFSAFENYFVEFPKDKFLFKNRWEMASINYSFSYGMFNRDKLVGFVLHGIENRESYLTAFNLATGVIPEYRGKKIIQQIYEYALDELKAIGVTKCKLEVIKENKTAIEVYKKIGYNIIKSYKCFGGNIEILCEVPFELKKIKFQDFNFEDKTAQSLYSWENQIATLKRGDFKCYQVLHDNNIESIFIINDQNGYLAQFDVLIESKNAWKRLFSAIHSISKEIKINNIDARLITKICQIYKFGLNNTVDQYEMEMLLD</sequence>
<dbReference type="RefSeq" id="WP_237229326.1">
    <property type="nucleotide sequence ID" value="NZ_JAKKDV010000001.1"/>
</dbReference>
<dbReference type="SUPFAM" id="SSF55729">
    <property type="entry name" value="Acyl-CoA N-acyltransferases (Nat)"/>
    <property type="match status" value="1"/>
</dbReference>
<dbReference type="Proteomes" id="UP001200022">
    <property type="component" value="Unassembled WGS sequence"/>
</dbReference>
<proteinExistence type="predicted"/>
<dbReference type="Pfam" id="PF00583">
    <property type="entry name" value="Acetyltransf_1"/>
    <property type="match status" value="1"/>
</dbReference>
<dbReference type="InterPro" id="IPR016181">
    <property type="entry name" value="Acyl_CoA_acyltransferase"/>
</dbReference>
<dbReference type="InterPro" id="IPR000182">
    <property type="entry name" value="GNAT_dom"/>
</dbReference>
<evidence type="ECO:0000313" key="3">
    <source>
        <dbReference type="Proteomes" id="UP001200022"/>
    </source>
</evidence>
<evidence type="ECO:0000313" key="2">
    <source>
        <dbReference type="EMBL" id="MCF7559011.1"/>
    </source>
</evidence>
<evidence type="ECO:0000259" key="1">
    <source>
        <dbReference type="PROSITE" id="PS51186"/>
    </source>
</evidence>
<reference evidence="2 3" key="1">
    <citation type="submission" date="2022-01" db="EMBL/GenBank/DDBJ databases">
        <title>Draft genome sequence of Sabulilitoribacter multivorans KCTC 32326.</title>
        <authorList>
            <person name="Oh J.-S."/>
        </authorList>
    </citation>
    <scope>NUCLEOTIDE SEQUENCE [LARGE SCALE GENOMIC DNA]</scope>
    <source>
        <strain evidence="2 3">M-M16</strain>
    </source>
</reference>
<comment type="caution">
    <text evidence="2">The sequence shown here is derived from an EMBL/GenBank/DDBJ whole genome shotgun (WGS) entry which is preliminary data.</text>
</comment>
<dbReference type="Gene3D" id="3.40.630.30">
    <property type="match status" value="1"/>
</dbReference>